<evidence type="ECO:0000313" key="2">
    <source>
        <dbReference type="Proteomes" id="UP000494252"/>
    </source>
</evidence>
<reference evidence="1 2" key="1">
    <citation type="submission" date="2020-04" db="EMBL/GenBank/DDBJ databases">
        <authorList>
            <person name="De Canck E."/>
        </authorList>
    </citation>
    <scope>NUCLEOTIDE SEQUENCE [LARGE SCALE GENOMIC DNA]</scope>
    <source>
        <strain evidence="1 2">LMG 27177</strain>
    </source>
</reference>
<sequence>MRISRAFIPPWSPERNRSRNALGPDIRITPRTGTLAFLSVAELHAHPVTHRSKHKACQPCTFFRSFMRDGALRKANGDGAFGVATYDRARLPRRSAAATVLGRVIIAIACRRLGQSQRHDGPFIVGLDETDHLQHENVTLGGR</sequence>
<name>A0A6J5H2F1_9BURK</name>
<dbReference type="AlphaFoldDB" id="A0A6J5H2F1"/>
<organism evidence="1 2">
    <name type="scientific">Paraburkholderia fynbosensis</name>
    <dbReference type="NCBI Taxonomy" id="1200993"/>
    <lineage>
        <taxon>Bacteria</taxon>
        <taxon>Pseudomonadati</taxon>
        <taxon>Pseudomonadota</taxon>
        <taxon>Betaproteobacteria</taxon>
        <taxon>Burkholderiales</taxon>
        <taxon>Burkholderiaceae</taxon>
        <taxon>Paraburkholderia</taxon>
    </lineage>
</organism>
<dbReference type="Proteomes" id="UP000494252">
    <property type="component" value="Unassembled WGS sequence"/>
</dbReference>
<keyword evidence="2" id="KW-1185">Reference proteome</keyword>
<accession>A0A6J5H2F1</accession>
<evidence type="ECO:0000313" key="1">
    <source>
        <dbReference type="EMBL" id="CAB3809333.1"/>
    </source>
</evidence>
<protein>
    <submittedName>
        <fullName evidence="1">Uncharacterized protein</fullName>
    </submittedName>
</protein>
<proteinExistence type="predicted"/>
<gene>
    <name evidence="1" type="ORF">LMG27177_06778</name>
</gene>
<dbReference type="EMBL" id="CADIKI010000029">
    <property type="protein sequence ID" value="CAB3809333.1"/>
    <property type="molecule type" value="Genomic_DNA"/>
</dbReference>